<organism evidence="8 9">
    <name type="scientific">Aerophobetes bacterium</name>
    <dbReference type="NCBI Taxonomy" id="2030807"/>
    <lineage>
        <taxon>Bacteria</taxon>
        <taxon>Candidatus Aerophobota</taxon>
    </lineage>
</organism>
<keyword evidence="5 7" id="KW-1133">Transmembrane helix</keyword>
<evidence type="ECO:0000256" key="5">
    <source>
        <dbReference type="ARBA" id="ARBA00022989"/>
    </source>
</evidence>
<feature type="transmembrane region" description="Helical" evidence="7">
    <location>
        <begin position="412"/>
        <end position="431"/>
    </location>
</feature>
<sequence>MESIDKFFKIREMGSSYKNEILGGLTTFSSIIYVLVVNPTILSAAGLPFGSVMVATILVTALSTCLMGLLANYPFAIAPGLGVSAFFTYSIVLKQGIVWQNAMLAVFFVGVFLLFFTLIKIRRKILMSIPNSLFKGIACGIGLFLIFVGFEQIGMIKASHGSIIQMGSFMNIRVLIAFVSFAVIVLMLYFKLQYAFIAVILANWILALILKMSVFKGVVALPPSLFPTFLKLNFSFIKEPDFFKILFSLFLIGIFDSTAGLFLLLKQSGREGDIHDEKHMEKALLPDSISSSLGPLLGTTTLAVHIESASGISAGAKTGFSSIIVALLFLFCLFFYPLFSSIPNFATTSVLMVLGCYMVMQIKSMKWNDFADVVSFFVTTITMPLTFSIYHGFAFGFISYTVLKVITGKYKHIPIVCWVFSALFAIELFVFR</sequence>
<feature type="transmembrane region" description="Helical" evidence="7">
    <location>
        <begin position="47"/>
        <end position="66"/>
    </location>
</feature>
<feature type="transmembrane region" description="Helical" evidence="7">
    <location>
        <begin position="73"/>
        <end position="92"/>
    </location>
</feature>
<dbReference type="PANTHER" id="PTHR43337">
    <property type="entry name" value="XANTHINE/URACIL PERMEASE C887.17-RELATED"/>
    <property type="match status" value="1"/>
</dbReference>
<feature type="transmembrane region" description="Helical" evidence="7">
    <location>
        <begin position="21"/>
        <end position="41"/>
    </location>
</feature>
<dbReference type="GO" id="GO:0005345">
    <property type="term" value="F:purine nucleobase transmembrane transporter activity"/>
    <property type="evidence" value="ECO:0007669"/>
    <property type="project" value="TreeGrafter"/>
</dbReference>
<comment type="caution">
    <text evidence="8">The sequence shown here is derived from an EMBL/GenBank/DDBJ whole genome shotgun (WGS) entry which is preliminary data.</text>
</comment>
<comment type="subcellular location">
    <subcellularLocation>
        <location evidence="1">Endomembrane system</location>
        <topology evidence="1">Multi-pass membrane protein</topology>
    </subcellularLocation>
</comment>
<gene>
    <name evidence="8" type="ORF">COB11_08025</name>
</gene>
<comment type="similarity">
    <text evidence="2">Belongs to the nucleobase:cation symporter-2 (NCS2) (TC 2.A.40) family. Azg-like subfamily.</text>
</comment>
<evidence type="ECO:0000256" key="1">
    <source>
        <dbReference type="ARBA" id="ARBA00004127"/>
    </source>
</evidence>
<evidence type="ECO:0000313" key="8">
    <source>
        <dbReference type="EMBL" id="PCI91945.1"/>
    </source>
</evidence>
<dbReference type="PANTHER" id="PTHR43337:SF1">
    <property type="entry name" value="XANTHINE_URACIL PERMEASE C887.17-RELATED"/>
    <property type="match status" value="1"/>
</dbReference>
<accession>A0A2A4YCA6</accession>
<evidence type="ECO:0000256" key="6">
    <source>
        <dbReference type="ARBA" id="ARBA00023136"/>
    </source>
</evidence>
<evidence type="ECO:0000256" key="2">
    <source>
        <dbReference type="ARBA" id="ARBA00005697"/>
    </source>
</evidence>
<evidence type="ECO:0000256" key="4">
    <source>
        <dbReference type="ARBA" id="ARBA00022692"/>
    </source>
</evidence>
<dbReference type="EMBL" id="NVUU01000122">
    <property type="protein sequence ID" value="PCI91945.1"/>
    <property type="molecule type" value="Genomic_DNA"/>
</dbReference>
<keyword evidence="3" id="KW-0813">Transport</keyword>
<reference evidence="9" key="1">
    <citation type="submission" date="2017-08" db="EMBL/GenBank/DDBJ databases">
        <title>A dynamic microbial community with high functional redundancy inhabits the cold, oxic subseafloor aquifer.</title>
        <authorList>
            <person name="Tully B.J."/>
            <person name="Wheat C.G."/>
            <person name="Glazer B.T."/>
            <person name="Huber J.A."/>
        </authorList>
    </citation>
    <scope>NUCLEOTIDE SEQUENCE [LARGE SCALE GENOMIC DNA]</scope>
</reference>
<feature type="transmembrane region" description="Helical" evidence="7">
    <location>
        <begin position="320"/>
        <end position="339"/>
    </location>
</feature>
<feature type="transmembrane region" description="Helical" evidence="7">
    <location>
        <begin position="133"/>
        <end position="150"/>
    </location>
</feature>
<feature type="transmembrane region" description="Helical" evidence="7">
    <location>
        <begin position="98"/>
        <end position="121"/>
    </location>
</feature>
<dbReference type="Pfam" id="PF00860">
    <property type="entry name" value="Xan_ur_permease"/>
    <property type="match status" value="1"/>
</dbReference>
<evidence type="ECO:0000256" key="7">
    <source>
        <dbReference type="SAM" id="Phobius"/>
    </source>
</evidence>
<feature type="transmembrane region" description="Helical" evidence="7">
    <location>
        <begin position="197"/>
        <end position="222"/>
    </location>
</feature>
<dbReference type="AlphaFoldDB" id="A0A2A4YCA6"/>
<feature type="transmembrane region" description="Helical" evidence="7">
    <location>
        <begin position="374"/>
        <end position="400"/>
    </location>
</feature>
<keyword evidence="4 7" id="KW-0812">Transmembrane</keyword>
<evidence type="ECO:0000313" key="9">
    <source>
        <dbReference type="Proteomes" id="UP000217838"/>
    </source>
</evidence>
<keyword evidence="6 7" id="KW-0472">Membrane</keyword>
<dbReference type="InterPro" id="IPR045018">
    <property type="entry name" value="Azg-like"/>
</dbReference>
<name>A0A2A4YCA6_UNCAE</name>
<feature type="transmembrane region" description="Helical" evidence="7">
    <location>
        <begin position="345"/>
        <end position="362"/>
    </location>
</feature>
<proteinExistence type="inferred from homology"/>
<evidence type="ECO:0000256" key="3">
    <source>
        <dbReference type="ARBA" id="ARBA00022448"/>
    </source>
</evidence>
<dbReference type="Proteomes" id="UP000217838">
    <property type="component" value="Unassembled WGS sequence"/>
</dbReference>
<dbReference type="InterPro" id="IPR006043">
    <property type="entry name" value="NCS2"/>
</dbReference>
<dbReference type="GO" id="GO:0005886">
    <property type="term" value="C:plasma membrane"/>
    <property type="evidence" value="ECO:0007669"/>
    <property type="project" value="TreeGrafter"/>
</dbReference>
<feature type="transmembrane region" description="Helical" evidence="7">
    <location>
        <begin position="242"/>
        <end position="265"/>
    </location>
</feature>
<dbReference type="GO" id="GO:0012505">
    <property type="term" value="C:endomembrane system"/>
    <property type="evidence" value="ECO:0007669"/>
    <property type="project" value="UniProtKB-SubCell"/>
</dbReference>
<feature type="transmembrane region" description="Helical" evidence="7">
    <location>
        <begin position="170"/>
        <end position="190"/>
    </location>
</feature>
<protein>
    <submittedName>
        <fullName evidence="8">Guanine permease</fullName>
    </submittedName>
</protein>